<dbReference type="Pfam" id="PF08662">
    <property type="entry name" value="eIF2A"/>
    <property type="match status" value="1"/>
</dbReference>
<dbReference type="CDD" id="cd00200">
    <property type="entry name" value="WD40"/>
    <property type="match status" value="1"/>
</dbReference>
<dbReference type="InterPro" id="IPR013979">
    <property type="entry name" value="TIF_beta_prop-like"/>
</dbReference>
<dbReference type="Gene3D" id="2.130.10.10">
    <property type="entry name" value="YVTN repeat-like/Quinoprotein amine dehydrogenase"/>
    <property type="match status" value="3"/>
</dbReference>
<keyword evidence="2" id="KW-0472">Membrane</keyword>
<name>A0ABV0KQH2_9CYAN</name>
<evidence type="ECO:0000256" key="2">
    <source>
        <dbReference type="SAM" id="Phobius"/>
    </source>
</evidence>
<feature type="repeat" description="WD" evidence="1">
    <location>
        <begin position="1139"/>
        <end position="1171"/>
    </location>
</feature>
<keyword evidence="1" id="KW-0853">WD repeat</keyword>
<feature type="domain" description="Translation initiation factor beta propellor-like" evidence="3">
    <location>
        <begin position="1057"/>
        <end position="1178"/>
    </location>
</feature>
<feature type="repeat" description="WD" evidence="1">
    <location>
        <begin position="621"/>
        <end position="653"/>
    </location>
</feature>
<evidence type="ECO:0000313" key="4">
    <source>
        <dbReference type="EMBL" id="MEP1061496.1"/>
    </source>
</evidence>
<feature type="repeat" description="WD" evidence="1">
    <location>
        <begin position="1013"/>
        <end position="1045"/>
    </location>
</feature>
<dbReference type="InterPro" id="IPR027417">
    <property type="entry name" value="P-loop_NTPase"/>
</dbReference>
<dbReference type="Gene3D" id="3.40.50.300">
    <property type="entry name" value="P-loop containing nucleotide triphosphate hydrolases"/>
    <property type="match status" value="1"/>
</dbReference>
<dbReference type="RefSeq" id="WP_190446317.1">
    <property type="nucleotide sequence ID" value="NZ_JAMPLM010000035.1"/>
</dbReference>
<evidence type="ECO:0000259" key="3">
    <source>
        <dbReference type="Pfam" id="PF08662"/>
    </source>
</evidence>
<proteinExistence type="predicted"/>
<dbReference type="PANTHER" id="PTHR19879">
    <property type="entry name" value="TRANSCRIPTION INITIATION FACTOR TFIID"/>
    <property type="match status" value="1"/>
</dbReference>
<dbReference type="Proteomes" id="UP001476950">
    <property type="component" value="Unassembled WGS sequence"/>
</dbReference>
<sequence length="1284" mass="142395">MTAYPNQTSTPYYQVGGTLPEQAPTYVRRQADLDLYEGLRAGEFCYVLNSRQMGKSSLQVQVMNRLQTEGIACVAIDISDIGSQVSLEQWYGGVAYKLVSQLGLFNAAEFMNWWRDRSSLSPMQRLSQLIEEILLKQSQSIVVFIDEIDSVLSFRDSLDDFFVLIRACYNKRAHHRAYRRLTFALLGVATPGDLISDVNRTPFNIGRAIDLYGFVEHEAQVLAAGFTGVVPDAQTTLREVLQWTGGQPFLTQKVCQLIVQEWSHEQTGQHCMTHSVDVLIQTRVIDRWEAQDYPEHLKTIRDRLLRNEQRAGRLLGLYQQILLPPGQSIPANDSPEQMALKLSGLVVQRQGKLWIANRIYATVFNAAWVSEQLDKLRIYNEAIAAWLNSDRQDDSRLLRGQALREALDWSAGKSLSDEDYQFLAASQVVENHTIQLEKLEAQVGWDIEKQEKESIARANQILTQANQTAKRRIRIGAVVLVASIVGAAIAALFAQSALQKQQIALTGTRLERQGMTVLRQLETSELDALVFAMKAGQALNQLVKGDRPWSEYPAISPVRALHQVLSQIREQNRVTGFPANLGAVKFSPDGELVAIASASPSAGVHAAAQLWTTQGKQIATLGDHGGTELEMAFSPNGQLLATSGFDGKIRLWNRQGDYPEGGTALHRLREFQHPQKRPIFDLAYSPDNERLAAASVETVDVWSSQGRYQFKLEGFEGNVHAVQFSPNGRYLAAIDERGNVKIAFRSGQTLASFRASPHLKMQWSPNNQHLLTVGTDGIAQVWTLKGDRFGEIKIPGNGNVAHSPIADAEFLSSNEIVAITINGDVTYWTPEGKQQTPRVPGNRSKSQTITPVEANLHLSPQGNHLIFSDFSGVIYLGQQLKAVKPIVSTMQGQGRILNAWFSPEGNRLLTFSSAGTIQEWNLQSFNYYPLQGTSSDFMPSTDVNGAADRVIGISAEGKAQLWDTAGRGLTTLDTSGQSYLQTQFSQDGQVIAIAGQEGLIRLWNPQGQLLQELKGRLPYVSSLALSQDGSHIAAATTDNQIHLWNREGKVLLQTRLSSTSSINALRINPNAEWIAVGQADGTGSLTIWSSDGQRQASLKAHDQALIAMQFSPDNQHLVTTGLEGTIKIWTVQGQLVKTLEQTQPDAYSIEFSPDGEYFVTTGMNGNIKVWSRQGQLLSDFTGHTNSIFRIAFSPDRRSFATLANTELRLWTLDGQLLSDMSVSEGTHNISFSKDGQTIFTVGNNNTIHHWQMPELSNLLKQGCNWLSLYFVHHPDLRHTLQCPS</sequence>
<dbReference type="EMBL" id="JAMPLM010000035">
    <property type="protein sequence ID" value="MEP1061496.1"/>
    <property type="molecule type" value="Genomic_DNA"/>
</dbReference>
<feature type="repeat" description="WD" evidence="1">
    <location>
        <begin position="1098"/>
        <end position="1132"/>
    </location>
</feature>
<organism evidence="4 5">
    <name type="scientific">Stenomitos frigidus AS-A4</name>
    <dbReference type="NCBI Taxonomy" id="2933935"/>
    <lineage>
        <taxon>Bacteria</taxon>
        <taxon>Bacillati</taxon>
        <taxon>Cyanobacteriota</taxon>
        <taxon>Cyanophyceae</taxon>
        <taxon>Leptolyngbyales</taxon>
        <taxon>Leptolyngbyaceae</taxon>
        <taxon>Stenomitos</taxon>
    </lineage>
</organism>
<dbReference type="Pfam" id="PF14516">
    <property type="entry name" value="AAA_35"/>
    <property type="match status" value="1"/>
</dbReference>
<dbReference type="Pfam" id="PF00400">
    <property type="entry name" value="WD40"/>
    <property type="match status" value="2"/>
</dbReference>
<dbReference type="PROSITE" id="PS50294">
    <property type="entry name" value="WD_REPEATS_REGION"/>
    <property type="match status" value="4"/>
</dbReference>
<dbReference type="SMART" id="SM00320">
    <property type="entry name" value="WD40"/>
    <property type="match status" value="13"/>
</dbReference>
<dbReference type="PANTHER" id="PTHR19879:SF9">
    <property type="entry name" value="TRANSCRIPTION INITIATION FACTOR TFIID SUBUNIT 5"/>
    <property type="match status" value="1"/>
</dbReference>
<dbReference type="InterPro" id="IPR001680">
    <property type="entry name" value="WD40_rpt"/>
</dbReference>
<evidence type="ECO:0000256" key="1">
    <source>
        <dbReference type="PROSITE-ProRule" id="PRU00221"/>
    </source>
</evidence>
<gene>
    <name evidence="4" type="ORF">NDI38_24000</name>
</gene>
<keyword evidence="5" id="KW-1185">Reference proteome</keyword>
<dbReference type="SUPFAM" id="SSF52540">
    <property type="entry name" value="P-loop containing nucleoside triphosphate hydrolases"/>
    <property type="match status" value="1"/>
</dbReference>
<dbReference type="InterPro" id="IPR036322">
    <property type="entry name" value="WD40_repeat_dom_sf"/>
</dbReference>
<dbReference type="SUPFAM" id="SSF50993">
    <property type="entry name" value="Peptidase/esterase 'gauge' domain"/>
    <property type="match status" value="1"/>
</dbReference>
<dbReference type="SUPFAM" id="SSF50978">
    <property type="entry name" value="WD40 repeat-like"/>
    <property type="match status" value="2"/>
</dbReference>
<keyword evidence="2" id="KW-1133">Transmembrane helix</keyword>
<evidence type="ECO:0000313" key="5">
    <source>
        <dbReference type="Proteomes" id="UP001476950"/>
    </source>
</evidence>
<accession>A0ABV0KQH2</accession>
<dbReference type="PROSITE" id="PS50082">
    <property type="entry name" value="WD_REPEATS_2"/>
    <property type="match status" value="4"/>
</dbReference>
<keyword evidence="2" id="KW-0812">Transmembrane</keyword>
<comment type="caution">
    <text evidence="4">The sequence shown here is derived from an EMBL/GenBank/DDBJ whole genome shotgun (WGS) entry which is preliminary data.</text>
</comment>
<protein>
    <submittedName>
        <fullName evidence="4">AAA-like domain-containing protein</fullName>
    </submittedName>
</protein>
<reference evidence="4 5" key="1">
    <citation type="submission" date="2022-04" db="EMBL/GenBank/DDBJ databases">
        <title>Positive selection, recombination, and allopatry shape intraspecific diversity of widespread and dominant cyanobacteria.</title>
        <authorList>
            <person name="Wei J."/>
            <person name="Shu W."/>
            <person name="Hu C."/>
        </authorList>
    </citation>
    <scope>NUCLEOTIDE SEQUENCE [LARGE SCALE GENOMIC DNA]</scope>
    <source>
        <strain evidence="4 5">AS-A4</strain>
    </source>
</reference>
<dbReference type="InterPro" id="IPR015943">
    <property type="entry name" value="WD40/YVTN_repeat-like_dom_sf"/>
</dbReference>
<feature type="transmembrane region" description="Helical" evidence="2">
    <location>
        <begin position="475"/>
        <end position="494"/>
    </location>
</feature>